<dbReference type="RefSeq" id="WP_390360931.1">
    <property type="nucleotide sequence ID" value="NZ_JBHTKJ010000013.1"/>
</dbReference>
<evidence type="ECO:0000313" key="3">
    <source>
        <dbReference type="Proteomes" id="UP001597040"/>
    </source>
</evidence>
<organism evidence="2 3">
    <name type="scientific">Virgibacillus byunsanensis</name>
    <dbReference type="NCBI Taxonomy" id="570945"/>
    <lineage>
        <taxon>Bacteria</taxon>
        <taxon>Bacillati</taxon>
        <taxon>Bacillota</taxon>
        <taxon>Bacilli</taxon>
        <taxon>Bacillales</taxon>
        <taxon>Bacillaceae</taxon>
        <taxon>Virgibacillus</taxon>
    </lineage>
</organism>
<dbReference type="InterPro" id="IPR002575">
    <property type="entry name" value="Aminoglycoside_PTrfase"/>
</dbReference>
<accession>A0ABW3LIH5</accession>
<feature type="domain" description="Aminoglycoside phosphotransferase" evidence="1">
    <location>
        <begin position="24"/>
        <end position="229"/>
    </location>
</feature>
<dbReference type="PANTHER" id="PTHR40086">
    <property type="entry name" value="PHOSPHOTRANSFERASE YTMP-RELATED"/>
    <property type="match status" value="1"/>
</dbReference>
<proteinExistence type="predicted"/>
<name>A0ABW3LIH5_9BACI</name>
<dbReference type="PANTHER" id="PTHR40086:SF1">
    <property type="entry name" value="CELL CYCLE REGULATOR CCRZ"/>
    <property type="match status" value="1"/>
</dbReference>
<dbReference type="Gene3D" id="3.90.1200.10">
    <property type="match status" value="1"/>
</dbReference>
<comment type="caution">
    <text evidence="2">The sequence shown here is derived from an EMBL/GenBank/DDBJ whole genome shotgun (WGS) entry which is preliminary data.</text>
</comment>
<reference evidence="3" key="1">
    <citation type="journal article" date="2019" name="Int. J. Syst. Evol. Microbiol.">
        <title>The Global Catalogue of Microorganisms (GCM) 10K type strain sequencing project: providing services to taxonomists for standard genome sequencing and annotation.</title>
        <authorList>
            <consortium name="The Broad Institute Genomics Platform"/>
            <consortium name="The Broad Institute Genome Sequencing Center for Infectious Disease"/>
            <person name="Wu L."/>
            <person name="Ma J."/>
        </authorList>
    </citation>
    <scope>NUCLEOTIDE SEQUENCE [LARGE SCALE GENOMIC DNA]</scope>
    <source>
        <strain evidence="3">CCUG 56754</strain>
    </source>
</reference>
<dbReference type="SUPFAM" id="SSF56112">
    <property type="entry name" value="Protein kinase-like (PK-like)"/>
    <property type="match status" value="1"/>
</dbReference>
<keyword evidence="3" id="KW-1185">Reference proteome</keyword>
<sequence length="265" mass="31139">MNWLKQAIGKEWTITPAGGLTGDAYVADNKKRRLFIKRNSSPFLAVLSAEGIVPKLMWTKRLENGDVITAQEWLEGRELKPEEMQHQQVADLLYKIHHSSELLHMLMRMGKKPVTSDDSLGYIKERLQVNGLTSKYSEIQVALQLLEELLPVTRNQKQVVCHCDLNHNNLLVTKQGHLYLVDWDNAMIADPMMDFGMLLKWYVPKEKWNSWLQKYGVTNNKQLMQRMYWYLILNTLQYLSWHSERNENTKAMNRLDDLREYITNM</sequence>
<evidence type="ECO:0000313" key="2">
    <source>
        <dbReference type="EMBL" id="MFD1038183.1"/>
    </source>
</evidence>
<dbReference type="InterPro" id="IPR052077">
    <property type="entry name" value="CcrZ_PhaseVar_Mediator"/>
</dbReference>
<gene>
    <name evidence="2" type="ORF">ACFQ3N_07125</name>
</gene>
<dbReference type="Proteomes" id="UP001597040">
    <property type="component" value="Unassembled WGS sequence"/>
</dbReference>
<dbReference type="InterPro" id="IPR011009">
    <property type="entry name" value="Kinase-like_dom_sf"/>
</dbReference>
<dbReference type="EMBL" id="JBHTKJ010000013">
    <property type="protein sequence ID" value="MFD1038183.1"/>
    <property type="molecule type" value="Genomic_DNA"/>
</dbReference>
<protein>
    <submittedName>
        <fullName evidence="2">Phosphotransferase</fullName>
    </submittedName>
</protein>
<dbReference type="Pfam" id="PF01636">
    <property type="entry name" value="APH"/>
    <property type="match status" value="1"/>
</dbReference>
<evidence type="ECO:0000259" key="1">
    <source>
        <dbReference type="Pfam" id="PF01636"/>
    </source>
</evidence>